<dbReference type="PANTHER" id="PTHR23232:SF133">
    <property type="entry name" value="RIKEN CDNA 1700020N01 GENE"/>
    <property type="match status" value="1"/>
</dbReference>
<accession>A0A8C0GLI9</accession>
<organism evidence="2 3">
    <name type="scientific">Chelonoidis abingdonii</name>
    <name type="common">Abingdon island giant tortoise</name>
    <name type="synonym">Testudo abingdonii</name>
    <dbReference type="NCBI Taxonomy" id="106734"/>
    <lineage>
        <taxon>Eukaryota</taxon>
        <taxon>Metazoa</taxon>
        <taxon>Chordata</taxon>
        <taxon>Craniata</taxon>
        <taxon>Vertebrata</taxon>
        <taxon>Euteleostomi</taxon>
        <taxon>Archelosauria</taxon>
        <taxon>Testudinata</taxon>
        <taxon>Testudines</taxon>
        <taxon>Cryptodira</taxon>
        <taxon>Durocryptodira</taxon>
        <taxon>Testudinoidea</taxon>
        <taxon>Testudinidae</taxon>
        <taxon>Chelonoidis</taxon>
    </lineage>
</organism>
<sequence length="66" mass="7120">MSSGAGPGEMPVTFADVAVHFTEAEWALLGDSQRQLYRDTMLENYGNVASLGKGFASLVKDNKNIL</sequence>
<evidence type="ECO:0000313" key="3">
    <source>
        <dbReference type="Proteomes" id="UP000694404"/>
    </source>
</evidence>
<dbReference type="PROSITE" id="PS50805">
    <property type="entry name" value="KRAB"/>
    <property type="match status" value="1"/>
</dbReference>
<proteinExistence type="predicted"/>
<dbReference type="InterPro" id="IPR001909">
    <property type="entry name" value="KRAB"/>
</dbReference>
<evidence type="ECO:0000259" key="1">
    <source>
        <dbReference type="PROSITE" id="PS50805"/>
    </source>
</evidence>
<dbReference type="OMA" id="TTYYEVM"/>
<dbReference type="AlphaFoldDB" id="A0A8C0GLI9"/>
<dbReference type="InterPro" id="IPR050169">
    <property type="entry name" value="Krueppel_C2H2_ZnF"/>
</dbReference>
<dbReference type="InterPro" id="IPR036051">
    <property type="entry name" value="KRAB_dom_sf"/>
</dbReference>
<keyword evidence="3" id="KW-1185">Reference proteome</keyword>
<feature type="domain" description="KRAB" evidence="1">
    <location>
        <begin position="12"/>
        <end position="66"/>
    </location>
</feature>
<dbReference type="PANTHER" id="PTHR23232">
    <property type="entry name" value="KRAB DOMAIN C2H2 ZINC FINGER"/>
    <property type="match status" value="1"/>
</dbReference>
<reference evidence="2" key="1">
    <citation type="submission" date="2025-08" db="UniProtKB">
        <authorList>
            <consortium name="Ensembl"/>
        </authorList>
    </citation>
    <scope>IDENTIFICATION</scope>
</reference>
<dbReference type="Proteomes" id="UP000694404">
    <property type="component" value="Unplaced"/>
</dbReference>
<reference evidence="2" key="2">
    <citation type="submission" date="2025-09" db="UniProtKB">
        <authorList>
            <consortium name="Ensembl"/>
        </authorList>
    </citation>
    <scope>IDENTIFICATION</scope>
</reference>
<dbReference type="SMART" id="SM00349">
    <property type="entry name" value="KRAB"/>
    <property type="match status" value="1"/>
</dbReference>
<dbReference type="Pfam" id="PF01352">
    <property type="entry name" value="KRAB"/>
    <property type="match status" value="1"/>
</dbReference>
<dbReference type="Ensembl" id="ENSCABT00000011770.1">
    <property type="protein sequence ID" value="ENSCABP00000010756.1"/>
    <property type="gene ID" value="ENSCABG00000008055.1"/>
</dbReference>
<dbReference type="GeneTree" id="ENSGT01090000261113"/>
<name>A0A8C0GLI9_CHEAB</name>
<evidence type="ECO:0000313" key="2">
    <source>
        <dbReference type="Ensembl" id="ENSCABP00000010756.1"/>
    </source>
</evidence>
<dbReference type="GO" id="GO:0006355">
    <property type="term" value="P:regulation of DNA-templated transcription"/>
    <property type="evidence" value="ECO:0007669"/>
    <property type="project" value="InterPro"/>
</dbReference>
<dbReference type="CDD" id="cd07765">
    <property type="entry name" value="KRAB_A-box"/>
    <property type="match status" value="1"/>
</dbReference>
<protein>
    <recommendedName>
        <fullName evidence="1">KRAB domain-containing protein</fullName>
    </recommendedName>
</protein>
<dbReference type="SUPFAM" id="SSF109640">
    <property type="entry name" value="KRAB domain (Kruppel-associated box)"/>
    <property type="match status" value="1"/>
</dbReference>
<dbReference type="Gene3D" id="6.10.140.140">
    <property type="match status" value="1"/>
</dbReference>